<organism evidence="3 4">
    <name type="scientific">Halocaridina rubra</name>
    <name type="common">Hawaiian red shrimp</name>
    <dbReference type="NCBI Taxonomy" id="373956"/>
    <lineage>
        <taxon>Eukaryota</taxon>
        <taxon>Metazoa</taxon>
        <taxon>Ecdysozoa</taxon>
        <taxon>Arthropoda</taxon>
        <taxon>Crustacea</taxon>
        <taxon>Multicrustacea</taxon>
        <taxon>Malacostraca</taxon>
        <taxon>Eumalacostraca</taxon>
        <taxon>Eucarida</taxon>
        <taxon>Decapoda</taxon>
        <taxon>Pleocyemata</taxon>
        <taxon>Caridea</taxon>
        <taxon>Atyoidea</taxon>
        <taxon>Atyidae</taxon>
        <taxon>Halocaridina</taxon>
    </lineage>
</organism>
<feature type="chain" id="PRO_5042873555" evidence="2">
    <location>
        <begin position="21"/>
        <end position="178"/>
    </location>
</feature>
<dbReference type="Proteomes" id="UP001381693">
    <property type="component" value="Unassembled WGS sequence"/>
</dbReference>
<evidence type="ECO:0000256" key="2">
    <source>
        <dbReference type="SAM" id="SignalP"/>
    </source>
</evidence>
<evidence type="ECO:0000313" key="3">
    <source>
        <dbReference type="EMBL" id="KAK7015540.1"/>
    </source>
</evidence>
<reference evidence="3 4" key="1">
    <citation type="submission" date="2023-11" db="EMBL/GenBank/DDBJ databases">
        <title>Halocaridina rubra genome assembly.</title>
        <authorList>
            <person name="Smith C."/>
        </authorList>
    </citation>
    <scope>NUCLEOTIDE SEQUENCE [LARGE SCALE GENOMIC DNA]</scope>
    <source>
        <strain evidence="3">EP-1</strain>
        <tissue evidence="3">Whole</tissue>
    </source>
</reference>
<feature type="non-terminal residue" evidence="3">
    <location>
        <position position="178"/>
    </location>
</feature>
<gene>
    <name evidence="3" type="ORF">SK128_021634</name>
</gene>
<feature type="coiled-coil region" evidence="1">
    <location>
        <begin position="107"/>
        <end position="162"/>
    </location>
</feature>
<comment type="caution">
    <text evidence="3">The sequence shown here is derived from an EMBL/GenBank/DDBJ whole genome shotgun (WGS) entry which is preliminary data.</text>
</comment>
<evidence type="ECO:0000256" key="1">
    <source>
        <dbReference type="SAM" id="Coils"/>
    </source>
</evidence>
<dbReference type="AlphaFoldDB" id="A0AAN8WBS4"/>
<keyword evidence="2" id="KW-0732">Signal</keyword>
<keyword evidence="4" id="KW-1185">Reference proteome</keyword>
<keyword evidence="1" id="KW-0175">Coiled coil</keyword>
<accession>A0AAN8WBS4</accession>
<feature type="non-terminal residue" evidence="3">
    <location>
        <position position="1"/>
    </location>
</feature>
<dbReference type="Gene3D" id="1.20.920.20">
    <property type="match status" value="1"/>
</dbReference>
<name>A0AAN8WBS4_HALRR</name>
<protein>
    <submittedName>
        <fullName evidence="3">Uncharacterized protein</fullName>
    </submittedName>
</protein>
<proteinExistence type="predicted"/>
<sequence length="178" mass="20496">SRAPLSAIQILFECAVYLLGATDVSMKAVRHATHDNTFCKKLAAICIPGLNQTQISTLTEKLEQIKMTNEHMARVSDIGGVFLTYMRSLIFYWHRHHEDIQPRQARVEALKDNSKQLQVEIATKERLIRGHKEDVCNLKERMKNEEEKVTYLQDQKISVEEELERVIAVIDELAPHSK</sequence>
<feature type="signal peptide" evidence="2">
    <location>
        <begin position="1"/>
        <end position="20"/>
    </location>
</feature>
<dbReference type="EMBL" id="JAXCGZ010023205">
    <property type="protein sequence ID" value="KAK7015540.1"/>
    <property type="molecule type" value="Genomic_DNA"/>
</dbReference>
<evidence type="ECO:0000313" key="4">
    <source>
        <dbReference type="Proteomes" id="UP001381693"/>
    </source>
</evidence>